<reference evidence="1 2" key="2">
    <citation type="journal article" date="2019" name="G3 (Bethesda)">
        <title>Hybrid Assembly of the Genome of the Entomopathogenic Nematode Steinernema carpocapsae Identifies the X-Chromosome.</title>
        <authorList>
            <person name="Serra L."/>
            <person name="Macchietto M."/>
            <person name="Macias-Munoz A."/>
            <person name="McGill C.J."/>
            <person name="Rodriguez I.M."/>
            <person name="Rodriguez B."/>
            <person name="Murad R."/>
            <person name="Mortazavi A."/>
        </authorList>
    </citation>
    <scope>NUCLEOTIDE SEQUENCE [LARGE SCALE GENOMIC DNA]</scope>
    <source>
        <strain evidence="1 2">ALL</strain>
    </source>
</reference>
<organism evidence="1 2">
    <name type="scientific">Steinernema carpocapsae</name>
    <name type="common">Entomopathogenic nematode</name>
    <dbReference type="NCBI Taxonomy" id="34508"/>
    <lineage>
        <taxon>Eukaryota</taxon>
        <taxon>Metazoa</taxon>
        <taxon>Ecdysozoa</taxon>
        <taxon>Nematoda</taxon>
        <taxon>Chromadorea</taxon>
        <taxon>Rhabditida</taxon>
        <taxon>Tylenchina</taxon>
        <taxon>Panagrolaimomorpha</taxon>
        <taxon>Strongyloidoidea</taxon>
        <taxon>Steinernematidae</taxon>
        <taxon>Steinernema</taxon>
    </lineage>
</organism>
<keyword evidence="2" id="KW-1185">Reference proteome</keyword>
<evidence type="ECO:0000313" key="1">
    <source>
        <dbReference type="EMBL" id="TMS33534.1"/>
    </source>
</evidence>
<dbReference type="Proteomes" id="UP000298663">
    <property type="component" value="Unassembled WGS sequence"/>
</dbReference>
<proteinExistence type="predicted"/>
<dbReference type="AlphaFoldDB" id="A0A4U8UKR6"/>
<reference evidence="1 2" key="1">
    <citation type="journal article" date="2015" name="Genome Biol.">
        <title>Comparative genomics of Steinernema reveals deeply conserved gene regulatory networks.</title>
        <authorList>
            <person name="Dillman A.R."/>
            <person name="Macchietto M."/>
            <person name="Porter C.F."/>
            <person name="Rogers A."/>
            <person name="Williams B."/>
            <person name="Antoshechkin I."/>
            <person name="Lee M.M."/>
            <person name="Goodwin Z."/>
            <person name="Lu X."/>
            <person name="Lewis E.E."/>
            <person name="Goodrich-Blair H."/>
            <person name="Stock S.P."/>
            <person name="Adams B.J."/>
            <person name="Sternberg P.W."/>
            <person name="Mortazavi A."/>
        </authorList>
    </citation>
    <scope>NUCLEOTIDE SEQUENCE [LARGE SCALE GENOMIC DNA]</scope>
    <source>
        <strain evidence="1 2">ALL</strain>
    </source>
</reference>
<name>A0A4U8UKR6_STECR</name>
<protein>
    <submittedName>
        <fullName evidence="1">Uncharacterized protein</fullName>
    </submittedName>
</protein>
<evidence type="ECO:0000313" key="2">
    <source>
        <dbReference type="Proteomes" id="UP000298663"/>
    </source>
</evidence>
<comment type="caution">
    <text evidence="1">The sequence shown here is derived from an EMBL/GenBank/DDBJ whole genome shotgun (WGS) entry which is preliminary data.</text>
</comment>
<accession>A0A4U8UKR6</accession>
<dbReference type="EMBL" id="AZBU02000001">
    <property type="protein sequence ID" value="TMS33534.1"/>
    <property type="molecule type" value="Genomic_DNA"/>
</dbReference>
<sequence length="71" mass="7845">MCSSSKEINLGKSVFGLNGELTNSKKSTFKELCVQYEDMSQATCPGALFRWTIFNTKPDVKSAFACHDCLS</sequence>
<gene>
    <name evidence="1" type="ORF">L596_001265</name>
</gene>